<gene>
    <name evidence="1" type="ORF">HK103_005812</name>
</gene>
<keyword evidence="2" id="KW-1185">Reference proteome</keyword>
<protein>
    <submittedName>
        <fullName evidence="1">Uncharacterized protein</fullName>
    </submittedName>
</protein>
<proteinExistence type="predicted"/>
<organism evidence="1 2">
    <name type="scientific">Boothiomyces macroporosus</name>
    <dbReference type="NCBI Taxonomy" id="261099"/>
    <lineage>
        <taxon>Eukaryota</taxon>
        <taxon>Fungi</taxon>
        <taxon>Fungi incertae sedis</taxon>
        <taxon>Chytridiomycota</taxon>
        <taxon>Chytridiomycota incertae sedis</taxon>
        <taxon>Chytridiomycetes</taxon>
        <taxon>Rhizophydiales</taxon>
        <taxon>Terramycetaceae</taxon>
        <taxon>Boothiomyces</taxon>
    </lineage>
</organism>
<evidence type="ECO:0000313" key="2">
    <source>
        <dbReference type="Proteomes" id="UP001210925"/>
    </source>
</evidence>
<dbReference type="AlphaFoldDB" id="A0AAD5Y2H3"/>
<sequence length="187" mass="21508">MDNIMQIPVEVITQPFRIETSENFKRLRPPAVSELTRSFIIQGERYTGVAGSKSVTEPQPKQQKKFTNLATVLKEADTCAQFRAYLKTQNFQTNGIPAIQYFLFYEQTEKRIQIYRSGQKCGDDKEKGVELLNQWAREIMTTFGDLVFGEKKLSEAGLNLESGEQDLFAPYSKLAYEYIQQLLDKNN</sequence>
<dbReference type="Proteomes" id="UP001210925">
    <property type="component" value="Unassembled WGS sequence"/>
</dbReference>
<dbReference type="EMBL" id="JADGKB010000057">
    <property type="protein sequence ID" value="KAJ3256005.1"/>
    <property type="molecule type" value="Genomic_DNA"/>
</dbReference>
<evidence type="ECO:0000313" key="1">
    <source>
        <dbReference type="EMBL" id="KAJ3256005.1"/>
    </source>
</evidence>
<reference evidence="1" key="1">
    <citation type="submission" date="2020-05" db="EMBL/GenBank/DDBJ databases">
        <title>Phylogenomic resolution of chytrid fungi.</title>
        <authorList>
            <person name="Stajich J.E."/>
            <person name="Amses K."/>
            <person name="Simmons R."/>
            <person name="Seto K."/>
            <person name="Myers J."/>
            <person name="Bonds A."/>
            <person name="Quandt C.A."/>
            <person name="Barry K."/>
            <person name="Liu P."/>
            <person name="Grigoriev I."/>
            <person name="Longcore J.E."/>
            <person name="James T.Y."/>
        </authorList>
    </citation>
    <scope>NUCLEOTIDE SEQUENCE</scope>
    <source>
        <strain evidence="1">PLAUS21</strain>
    </source>
</reference>
<accession>A0AAD5Y2H3</accession>
<name>A0AAD5Y2H3_9FUNG</name>
<comment type="caution">
    <text evidence="1">The sequence shown here is derived from an EMBL/GenBank/DDBJ whole genome shotgun (WGS) entry which is preliminary data.</text>
</comment>